<evidence type="ECO:0008006" key="4">
    <source>
        <dbReference type="Google" id="ProtNLM"/>
    </source>
</evidence>
<protein>
    <recommendedName>
        <fullName evidence="4">TRAP transporter solute receptor, TAXI family</fullName>
    </recommendedName>
</protein>
<dbReference type="PANTHER" id="PTHR42941:SF1">
    <property type="entry name" value="SLL1037 PROTEIN"/>
    <property type="match status" value="1"/>
</dbReference>
<accession>A0AAC9IRA3</accession>
<dbReference type="PANTHER" id="PTHR42941">
    <property type="entry name" value="SLL1037 PROTEIN"/>
    <property type="match status" value="1"/>
</dbReference>
<dbReference type="SUPFAM" id="SSF53850">
    <property type="entry name" value="Periplasmic binding protein-like II"/>
    <property type="match status" value="1"/>
</dbReference>
<dbReference type="Pfam" id="PF16868">
    <property type="entry name" value="NMT1_3"/>
    <property type="match status" value="1"/>
</dbReference>
<dbReference type="InterPro" id="IPR011852">
    <property type="entry name" value="TRAP_TAXI"/>
</dbReference>
<sequence length="459" mass="52085">MASFKEDFTEHISAVYQTLSDELKSWFEFLREIWPLLVLLLAGLSILIWFAKPAPPKKVMMATGAGGSYNILGEKYQAYFKKKGIELELVQTKGSDENLQHLIDRKDPIQIALVQGGMIAREGLSGVQSLGSVDYEPVWLFYRNKAFDNTSHILDRDIIKLKIGIGPVGSGTHTQAINILKLNNLSSDTPNLIPLSNHDGVKALQRGELDALLLVDGFTSVNVQTLIKDPTIHLTSFNRADAYTRLVPYFEEVMVPMGGFDLGINDPDHPIKLLSTTTNLLIDDRLHPAIQLLLLEAAKEINGEKSYFANAGQFPSYMNSEAPLSEEAKYFYQKGTPVLMKYLPFWMAEFLERMFLLLLPFAAFAYPIIKSIPNYRVNLARKQINNIYKELDKFEHEIIENYEPSKRDLYLVILDEMERRVLISKAAKLATVDCYTLRNNINFIRNSLGKESIYHSRQA</sequence>
<evidence type="ECO:0000256" key="1">
    <source>
        <dbReference type="SAM" id="Phobius"/>
    </source>
</evidence>
<dbReference type="Proteomes" id="UP000182060">
    <property type="component" value="Chromosome"/>
</dbReference>
<reference evidence="2" key="1">
    <citation type="journal article" date="2017" name="Appl. Environ. Microbiol.">
        <title>Microdiversification of a pelagic Polynucleobacter species is mainly driven by acquisition of genomic islands from a partially interspecific gene pool.</title>
        <authorList>
            <person name="Hoetzinger M."/>
            <person name="Hahn M.W."/>
            <person name="Jezberova J."/>
            <person name="Schmidt J."/>
            <person name="Koll U."/>
        </authorList>
    </citation>
    <scope>NUCLEOTIDE SEQUENCE</scope>
    <source>
        <strain evidence="2">MWH-RechtKol4</strain>
    </source>
</reference>
<keyword evidence="1" id="KW-1133">Transmembrane helix</keyword>
<keyword evidence="1" id="KW-0472">Membrane</keyword>
<proteinExistence type="predicted"/>
<dbReference type="Gene3D" id="3.40.190.10">
    <property type="entry name" value="Periplasmic binding protein-like II"/>
    <property type="match status" value="2"/>
</dbReference>
<feature type="transmembrane region" description="Helical" evidence="1">
    <location>
        <begin position="33"/>
        <end position="51"/>
    </location>
</feature>
<evidence type="ECO:0000313" key="3">
    <source>
        <dbReference type="Proteomes" id="UP000182060"/>
    </source>
</evidence>
<organism evidence="2 3">
    <name type="scientific">Polynucleobacter asymbioticus</name>
    <dbReference type="NCBI Taxonomy" id="576611"/>
    <lineage>
        <taxon>Bacteria</taxon>
        <taxon>Pseudomonadati</taxon>
        <taxon>Pseudomonadota</taxon>
        <taxon>Betaproteobacteria</taxon>
        <taxon>Burkholderiales</taxon>
        <taxon>Burkholderiaceae</taxon>
        <taxon>Polynucleobacter</taxon>
    </lineage>
</organism>
<dbReference type="AlphaFoldDB" id="A0AAC9IRA3"/>
<name>A0AAC9IRA3_9BURK</name>
<dbReference type="EMBL" id="CP015017">
    <property type="protein sequence ID" value="APC01264.1"/>
    <property type="molecule type" value="Genomic_DNA"/>
</dbReference>
<evidence type="ECO:0000313" key="2">
    <source>
        <dbReference type="EMBL" id="APC01264.1"/>
    </source>
</evidence>
<dbReference type="RefSeq" id="WP_071539274.1">
    <property type="nucleotide sequence ID" value="NZ_CP015016.1"/>
</dbReference>
<gene>
    <name evidence="2" type="ORF">AOC25_06400</name>
</gene>
<keyword evidence="1" id="KW-0812">Transmembrane</keyword>